<dbReference type="InterPro" id="IPR011257">
    <property type="entry name" value="DNA_glycosylase"/>
</dbReference>
<dbReference type="Gene3D" id="1.10.340.30">
    <property type="entry name" value="Hypothetical protein, domain 2"/>
    <property type="match status" value="1"/>
</dbReference>
<evidence type="ECO:0000313" key="6">
    <source>
        <dbReference type="EMBL" id="KAA8994925.1"/>
    </source>
</evidence>
<proteinExistence type="predicted"/>
<gene>
    <name evidence="6" type="ORF">FJU30_25605</name>
</gene>
<dbReference type="InterPro" id="IPR003265">
    <property type="entry name" value="HhH-GPD_domain"/>
</dbReference>
<dbReference type="OrthoDB" id="9811249at2"/>
<dbReference type="GO" id="GO:0032993">
    <property type="term" value="C:protein-DNA complex"/>
    <property type="evidence" value="ECO:0007669"/>
    <property type="project" value="TreeGrafter"/>
</dbReference>
<keyword evidence="7" id="KW-1185">Reference proteome</keyword>
<name>A0A5J5FRC0_9GAMM</name>
<feature type="domain" description="HhH-GPD" evidence="5">
    <location>
        <begin position="50"/>
        <end position="200"/>
    </location>
</feature>
<dbReference type="GO" id="GO:0032131">
    <property type="term" value="F:alkylated DNA binding"/>
    <property type="evidence" value="ECO:0007669"/>
    <property type="project" value="TreeGrafter"/>
</dbReference>
<dbReference type="SUPFAM" id="SSF48150">
    <property type="entry name" value="DNA-glycosylase"/>
    <property type="match status" value="1"/>
</dbReference>
<evidence type="ECO:0000256" key="3">
    <source>
        <dbReference type="ARBA" id="ARBA00022763"/>
    </source>
</evidence>
<keyword evidence="4" id="KW-0234">DNA repair</keyword>
<evidence type="ECO:0000256" key="2">
    <source>
        <dbReference type="ARBA" id="ARBA00012000"/>
    </source>
</evidence>
<dbReference type="EMBL" id="VYKJ01000025">
    <property type="protein sequence ID" value="KAA8994925.1"/>
    <property type="molecule type" value="Genomic_DNA"/>
</dbReference>
<dbReference type="GO" id="GO:0006307">
    <property type="term" value="P:DNA alkylation repair"/>
    <property type="evidence" value="ECO:0007669"/>
    <property type="project" value="TreeGrafter"/>
</dbReference>
<dbReference type="GO" id="GO:0006285">
    <property type="term" value="P:base-excision repair, AP site formation"/>
    <property type="evidence" value="ECO:0007669"/>
    <property type="project" value="TreeGrafter"/>
</dbReference>
<dbReference type="AlphaFoldDB" id="A0A5J5FRC0"/>
<dbReference type="Proteomes" id="UP000335415">
    <property type="component" value="Unassembled WGS sequence"/>
</dbReference>
<dbReference type="EC" id="3.2.2.21" evidence="2"/>
<dbReference type="GO" id="GO:0008725">
    <property type="term" value="F:DNA-3-methyladenine glycosylase activity"/>
    <property type="evidence" value="ECO:0007669"/>
    <property type="project" value="TreeGrafter"/>
</dbReference>
<dbReference type="GO" id="GO:0043916">
    <property type="term" value="F:DNA-7-methylguanine glycosylase activity"/>
    <property type="evidence" value="ECO:0007669"/>
    <property type="project" value="TreeGrafter"/>
</dbReference>
<comment type="catalytic activity">
    <reaction evidence="1">
        <text>Hydrolysis of alkylated DNA, releasing 3-methyladenine, 3-methylguanine, 7-methylguanine and 7-methyladenine.</text>
        <dbReference type="EC" id="3.2.2.21"/>
    </reaction>
</comment>
<accession>A0A5J5FRC0</accession>
<dbReference type="Pfam" id="PF00730">
    <property type="entry name" value="HhH-GPD"/>
    <property type="match status" value="1"/>
</dbReference>
<dbReference type="GO" id="GO:0005737">
    <property type="term" value="C:cytoplasm"/>
    <property type="evidence" value="ECO:0007669"/>
    <property type="project" value="TreeGrafter"/>
</dbReference>
<organism evidence="6 7">
    <name type="scientific">Affinibrenneria salicis</name>
    <dbReference type="NCBI Taxonomy" id="2590031"/>
    <lineage>
        <taxon>Bacteria</taxon>
        <taxon>Pseudomonadati</taxon>
        <taxon>Pseudomonadota</taxon>
        <taxon>Gammaproteobacteria</taxon>
        <taxon>Enterobacterales</taxon>
        <taxon>Pectobacteriaceae</taxon>
        <taxon>Affinibrenneria</taxon>
    </lineage>
</organism>
<dbReference type="CDD" id="cd00056">
    <property type="entry name" value="ENDO3c"/>
    <property type="match status" value="1"/>
</dbReference>
<dbReference type="SMART" id="SM00478">
    <property type="entry name" value="ENDO3c"/>
    <property type="match status" value="1"/>
</dbReference>
<reference evidence="6 7" key="1">
    <citation type="submission" date="2019-09" db="EMBL/GenBank/DDBJ databases">
        <authorList>
            <person name="Li Y."/>
        </authorList>
    </citation>
    <scope>NUCLEOTIDE SEQUENCE [LARGE SCALE GENOMIC DNA]</scope>
    <source>
        <strain evidence="6 7">L3-3HA</strain>
    </source>
</reference>
<sequence length="209" mass="23584">MTFFEYGDTELAWLSRRDKKMARAIEQFGRLLRPRTPDLFSALVRNIVDQQISVKAALTVNQRLGQLTGGVITPHALLLLDERQIQQCGMTMKKAGYIRQAAEAVFSGRLDLNALGAMDDASAIRALSSLSGVGVWTAEMLLLSSLNRPDILSWGDLAIRRGIMRLYRHSTLPRERFERYRRRYSPYGSTASLYLWEMSKLPVSGSDSL</sequence>
<comment type="caution">
    <text evidence="6">The sequence shown here is derived from an EMBL/GenBank/DDBJ whole genome shotgun (WGS) entry which is preliminary data.</text>
</comment>
<dbReference type="InterPro" id="IPR051912">
    <property type="entry name" value="Alkylbase_DNA_Glycosylase/TA"/>
</dbReference>
<dbReference type="PANTHER" id="PTHR43003">
    <property type="entry name" value="DNA-3-METHYLADENINE GLYCOSYLASE"/>
    <property type="match status" value="1"/>
</dbReference>
<protein>
    <recommendedName>
        <fullName evidence="2">DNA-3-methyladenine glycosylase II</fullName>
        <ecNumber evidence="2">3.2.2.21</ecNumber>
    </recommendedName>
</protein>
<dbReference type="PANTHER" id="PTHR43003:SF5">
    <property type="entry name" value="DNA-3-METHYLADENINE GLYCOSYLASE"/>
    <property type="match status" value="1"/>
</dbReference>
<evidence type="ECO:0000313" key="7">
    <source>
        <dbReference type="Proteomes" id="UP000335415"/>
    </source>
</evidence>
<evidence type="ECO:0000256" key="4">
    <source>
        <dbReference type="ARBA" id="ARBA00023204"/>
    </source>
</evidence>
<dbReference type="RefSeq" id="WP_150437785.1">
    <property type="nucleotide sequence ID" value="NZ_VYKJ01000025.1"/>
</dbReference>
<keyword evidence="3" id="KW-0227">DNA damage</keyword>
<dbReference type="Gene3D" id="1.10.1670.40">
    <property type="match status" value="1"/>
</dbReference>
<evidence type="ECO:0000256" key="1">
    <source>
        <dbReference type="ARBA" id="ARBA00000086"/>
    </source>
</evidence>
<evidence type="ECO:0000259" key="5">
    <source>
        <dbReference type="SMART" id="SM00478"/>
    </source>
</evidence>